<organism evidence="2 3">
    <name type="scientific">Oceanispirochaeta crateris</name>
    <dbReference type="NCBI Taxonomy" id="2518645"/>
    <lineage>
        <taxon>Bacteria</taxon>
        <taxon>Pseudomonadati</taxon>
        <taxon>Spirochaetota</taxon>
        <taxon>Spirochaetia</taxon>
        <taxon>Spirochaetales</taxon>
        <taxon>Spirochaetaceae</taxon>
        <taxon>Oceanispirochaeta</taxon>
    </lineage>
</organism>
<feature type="transmembrane region" description="Helical" evidence="1">
    <location>
        <begin position="450"/>
        <end position="468"/>
    </location>
</feature>
<evidence type="ECO:0000256" key="1">
    <source>
        <dbReference type="SAM" id="Phobius"/>
    </source>
</evidence>
<name>A0A5C1QL90_9SPIO</name>
<gene>
    <name evidence="2" type="ORF">EXM22_08270</name>
</gene>
<dbReference type="KEGG" id="ock:EXM22_08270"/>
<keyword evidence="3" id="KW-1185">Reference proteome</keyword>
<reference evidence="2 3" key="1">
    <citation type="submission" date="2019-02" db="EMBL/GenBank/DDBJ databases">
        <title>Complete Genome Sequence and Methylome Analysis of free living Spirochaetas.</title>
        <authorList>
            <person name="Fomenkov A."/>
            <person name="Dubinina G."/>
            <person name="Leshcheva N."/>
            <person name="Mikheeva N."/>
            <person name="Grabovich M."/>
            <person name="Vincze T."/>
            <person name="Roberts R.J."/>
        </authorList>
    </citation>
    <scope>NUCLEOTIDE SEQUENCE [LARGE SCALE GENOMIC DNA]</scope>
    <source>
        <strain evidence="2 3">K2</strain>
    </source>
</reference>
<keyword evidence="1" id="KW-0812">Transmembrane</keyword>
<keyword evidence="1" id="KW-1133">Transmembrane helix</keyword>
<dbReference type="AlphaFoldDB" id="A0A5C1QL90"/>
<dbReference type="OrthoDB" id="371342at2"/>
<feature type="transmembrane region" description="Helical" evidence="1">
    <location>
        <begin position="225"/>
        <end position="242"/>
    </location>
</feature>
<evidence type="ECO:0000313" key="2">
    <source>
        <dbReference type="EMBL" id="QEN07979.1"/>
    </source>
</evidence>
<feature type="transmembrane region" description="Helical" evidence="1">
    <location>
        <begin position="248"/>
        <end position="270"/>
    </location>
</feature>
<feature type="transmembrane region" description="Helical" evidence="1">
    <location>
        <begin position="304"/>
        <end position="323"/>
    </location>
</feature>
<feature type="transmembrane region" description="Helical" evidence="1">
    <location>
        <begin position="202"/>
        <end position="218"/>
    </location>
</feature>
<feature type="transmembrane region" description="Helical" evidence="1">
    <location>
        <begin position="12"/>
        <end position="35"/>
    </location>
</feature>
<dbReference type="Proteomes" id="UP000324209">
    <property type="component" value="Chromosome"/>
</dbReference>
<dbReference type="EMBL" id="CP036150">
    <property type="protein sequence ID" value="QEN07979.1"/>
    <property type="molecule type" value="Genomic_DNA"/>
</dbReference>
<feature type="transmembrane region" description="Helical" evidence="1">
    <location>
        <begin position="156"/>
        <end position="175"/>
    </location>
</feature>
<evidence type="ECO:0000313" key="3">
    <source>
        <dbReference type="Proteomes" id="UP000324209"/>
    </source>
</evidence>
<proteinExistence type="predicted"/>
<accession>A0A5C1QL90</accession>
<sequence length="499" mass="55921">MSNLRSRNPLFSAAGIILVLLSFSGLFVVSSHWSYEGNFWKAWYPVLIPSQSMNAQREESLMNLGSGLLISEATSTVEYNSYNHFKRVSLKDLRNGDELYPSDPRYDPYMKGVQNYFNQGIYKIFYLPSSQSPLKYSWQFSQSEKWNGVGLLFPDAEFPVVEVLLFSLTLILLCWKSPGFLISGLALFLSGFQSVMACESQFLLILAVTALFISFLTDGKSSFKLYWILPLLPACMAVYGDVIDLQELMMVVFILTSTMGSCFINQGISLDRTRKSIVRKGVDHVLFEPVSLLDRKDVAMKQRISPLLLAAALAVMVQVLVSWPGMTYLPVPIPSAQASGGQWDALELNPDGALSTYPDTEDFLRHKAFQESFMYGGSYLLPRPGSTITLEDFAVQEGRITETSRTVLEFDSSWFETRLAHMMESGPALLLRSEDGPPIVLSRDSILTGIRPPLLLVLAVLIVIYVLIQSPGIHPIHRNRIVRGYGKSIFVLRRKQQAA</sequence>
<keyword evidence="1" id="KW-0472">Membrane</keyword>
<protein>
    <submittedName>
        <fullName evidence="2">Uncharacterized protein</fullName>
    </submittedName>
</protein>
<dbReference type="RefSeq" id="WP_149486059.1">
    <property type="nucleotide sequence ID" value="NZ_CP036150.1"/>
</dbReference>